<dbReference type="InterPro" id="IPR058531">
    <property type="entry name" value="Baseplate_J_M"/>
</dbReference>
<evidence type="ECO:0000313" key="4">
    <source>
        <dbReference type="EMBL" id="MDQ7937111.1"/>
    </source>
</evidence>
<sequence length="382" mass="40979">MNPETLAQQFEAQDFDYYLNAMLDRVSDTIDKREGSIIYDALAPAANELAIQTVQLANVVRQSYVMTASGEFLDYRAAERGTTRQSATATQATAKFTDSTGQPVTSVHVGDQFASLGAEPVFYHVTAVNDDLSGILTADVTGTTPNSYRGQILPVTPNDSLSWAEITDVPVPARDAETDDHLRKRLLLPDSSIAYGGNVADYQDMLSKITDVGAGQIYPAWQGGGTVKLVILNNDLRAASAGLIHSVKEQIDPAEATSEGYGLAPIGHNVTVVAPTELAINVASTIEVDSQITIAAVQAQIEAGISDYFKQRRMDWNNVDRITGRGYKLTIYRAQLLTAILKVDGVVNASLPRLNGTDGDVTLVFNNSVSQLPVLGTVTLNG</sequence>
<feature type="domain" description="Baseplate J-like C-terminal" evidence="3">
    <location>
        <begin position="280"/>
        <end position="381"/>
    </location>
</feature>
<comment type="similarity">
    <text evidence="1">Belongs to the Mu gp47/PBSX XkdT family.</text>
</comment>
<name>A0ABU1A8A5_9LACO</name>
<feature type="domain" description="Baseplate J-like central" evidence="2">
    <location>
        <begin position="194"/>
        <end position="274"/>
    </location>
</feature>
<dbReference type="PANTHER" id="PTHR37829">
    <property type="entry name" value="PHAGE-LIKE ELEMENT PBSX PROTEIN XKDT"/>
    <property type="match status" value="1"/>
</dbReference>
<dbReference type="Pfam" id="PF26079">
    <property type="entry name" value="Baseplate_J_C"/>
    <property type="match status" value="1"/>
</dbReference>
<dbReference type="PANTHER" id="PTHR37829:SF3">
    <property type="entry name" value="PROTEIN JAYE-RELATED"/>
    <property type="match status" value="1"/>
</dbReference>
<dbReference type="InterPro" id="IPR058530">
    <property type="entry name" value="Baseplate_J-like_C"/>
</dbReference>
<evidence type="ECO:0000313" key="5">
    <source>
        <dbReference type="Proteomes" id="UP001227831"/>
    </source>
</evidence>
<protein>
    <submittedName>
        <fullName evidence="4">Baseplate J/gp47 family protein</fullName>
    </submittedName>
</protein>
<dbReference type="RefSeq" id="WP_308702886.1">
    <property type="nucleotide sequence ID" value="NZ_AP027463.1"/>
</dbReference>
<comment type="caution">
    <text evidence="4">The sequence shown here is derived from an EMBL/GenBank/DDBJ whole genome shotgun (WGS) entry which is preliminary data.</text>
</comment>
<keyword evidence="5" id="KW-1185">Reference proteome</keyword>
<organism evidence="4 5">
    <name type="scientific">Lactiplantibacillus brownii</name>
    <dbReference type="NCBI Taxonomy" id="3069269"/>
    <lineage>
        <taxon>Bacteria</taxon>
        <taxon>Bacillati</taxon>
        <taxon>Bacillota</taxon>
        <taxon>Bacilli</taxon>
        <taxon>Lactobacillales</taxon>
        <taxon>Lactobacillaceae</taxon>
        <taxon>Lactiplantibacillus</taxon>
    </lineage>
</organism>
<dbReference type="InterPro" id="IPR052399">
    <property type="entry name" value="Phage_Baseplate_Assmbl_Protein"/>
</dbReference>
<dbReference type="Pfam" id="PF26078">
    <property type="entry name" value="Baseplate_J_M"/>
    <property type="match status" value="1"/>
</dbReference>
<evidence type="ECO:0000259" key="2">
    <source>
        <dbReference type="Pfam" id="PF26078"/>
    </source>
</evidence>
<accession>A0ABU1A8A5</accession>
<evidence type="ECO:0000256" key="1">
    <source>
        <dbReference type="ARBA" id="ARBA00038087"/>
    </source>
</evidence>
<dbReference type="Proteomes" id="UP001227831">
    <property type="component" value="Unassembled WGS sequence"/>
</dbReference>
<dbReference type="EMBL" id="JAVCWF010000001">
    <property type="protein sequence ID" value="MDQ7937111.1"/>
    <property type="molecule type" value="Genomic_DNA"/>
</dbReference>
<gene>
    <name evidence="4" type="ORF">RA086_05650</name>
</gene>
<reference evidence="4 5" key="1">
    <citation type="journal article" date="2023" name="Int. J. Syst. Evol. Microbiol.">
        <title>Lactiplantibacillus brownii sp. nov., a novel psychrotolerant species isolated from sauerkraut.</title>
        <authorList>
            <person name="Heng Y.C."/>
            <person name="Silvaraju S."/>
            <person name="Lee J.K.Y."/>
            <person name="Kittelmann S."/>
        </authorList>
    </citation>
    <scope>NUCLEOTIDE SEQUENCE [LARGE SCALE GENOMIC DNA]</scope>
    <source>
        <strain evidence="4 5">WILCCON 0030</strain>
    </source>
</reference>
<evidence type="ECO:0000259" key="3">
    <source>
        <dbReference type="Pfam" id="PF26079"/>
    </source>
</evidence>
<proteinExistence type="inferred from homology"/>